<dbReference type="AlphaFoldDB" id="A0A4Q7N5E5"/>
<name>A0A4Q7N5E5_9BACT</name>
<keyword evidence="1" id="KW-1133">Transmembrane helix</keyword>
<dbReference type="Gene3D" id="3.55.50.30">
    <property type="match status" value="1"/>
</dbReference>
<dbReference type="Gene3D" id="2.60.120.1440">
    <property type="match status" value="1"/>
</dbReference>
<gene>
    <name evidence="4" type="ORF">EV199_2163</name>
</gene>
<keyword evidence="1" id="KW-0472">Membrane</keyword>
<dbReference type="Pfam" id="PF16344">
    <property type="entry name" value="FecR_C"/>
    <property type="match status" value="1"/>
</dbReference>
<protein>
    <submittedName>
        <fullName evidence="4">FecR family protein</fullName>
    </submittedName>
</protein>
<dbReference type="GO" id="GO:0016989">
    <property type="term" value="F:sigma factor antagonist activity"/>
    <property type="evidence" value="ECO:0007669"/>
    <property type="project" value="TreeGrafter"/>
</dbReference>
<dbReference type="EMBL" id="SGXA01000001">
    <property type="protein sequence ID" value="RZS76283.1"/>
    <property type="molecule type" value="Genomic_DNA"/>
</dbReference>
<keyword evidence="1" id="KW-0812">Transmembrane</keyword>
<evidence type="ECO:0000259" key="3">
    <source>
        <dbReference type="Pfam" id="PF16344"/>
    </source>
</evidence>
<dbReference type="InterPro" id="IPR032508">
    <property type="entry name" value="FecR_C"/>
</dbReference>
<organism evidence="4 5">
    <name type="scientific">Pseudobacter ginsenosidimutans</name>
    <dbReference type="NCBI Taxonomy" id="661488"/>
    <lineage>
        <taxon>Bacteria</taxon>
        <taxon>Pseudomonadati</taxon>
        <taxon>Bacteroidota</taxon>
        <taxon>Chitinophagia</taxon>
        <taxon>Chitinophagales</taxon>
        <taxon>Chitinophagaceae</taxon>
        <taxon>Pseudobacter</taxon>
    </lineage>
</organism>
<dbReference type="PANTHER" id="PTHR30273:SF2">
    <property type="entry name" value="PROTEIN FECR"/>
    <property type="match status" value="1"/>
</dbReference>
<evidence type="ECO:0000256" key="1">
    <source>
        <dbReference type="SAM" id="Phobius"/>
    </source>
</evidence>
<dbReference type="Proteomes" id="UP000293874">
    <property type="component" value="Unassembled WGS sequence"/>
</dbReference>
<comment type="caution">
    <text evidence="4">The sequence shown here is derived from an EMBL/GenBank/DDBJ whole genome shotgun (WGS) entry which is preliminary data.</text>
</comment>
<dbReference type="InterPro" id="IPR012373">
    <property type="entry name" value="Ferrdict_sens_TM"/>
</dbReference>
<dbReference type="Pfam" id="PF04773">
    <property type="entry name" value="FecR"/>
    <property type="match status" value="1"/>
</dbReference>
<dbReference type="InterPro" id="IPR006860">
    <property type="entry name" value="FecR"/>
</dbReference>
<reference evidence="4 5" key="1">
    <citation type="submission" date="2019-02" db="EMBL/GenBank/DDBJ databases">
        <title>Genomic Encyclopedia of Type Strains, Phase IV (KMG-IV): sequencing the most valuable type-strain genomes for metagenomic binning, comparative biology and taxonomic classification.</title>
        <authorList>
            <person name="Goeker M."/>
        </authorList>
    </citation>
    <scope>NUCLEOTIDE SEQUENCE [LARGE SCALE GENOMIC DNA]</scope>
    <source>
        <strain evidence="4 5">DSM 18116</strain>
    </source>
</reference>
<feature type="domain" description="Protein FecR C-terminal" evidence="3">
    <location>
        <begin position="328"/>
        <end position="395"/>
    </location>
</feature>
<dbReference type="PANTHER" id="PTHR30273">
    <property type="entry name" value="PERIPLASMIC SIGNAL SENSOR AND SIGMA FACTOR ACTIVATOR FECR-RELATED"/>
    <property type="match status" value="1"/>
</dbReference>
<sequence>MEQHTASEEECQELINLINSDETGTVIESINAFHSARPVLEPRPDLQSSPWKEGIQEVLQAYKTRENTIPDAAPRGRLRSLKRISWAAAAVIVLTAGAYFFLTINKETPITVEPEAMAAKPILPGTNGATLTLADGTEVSLDSARDGVIASQQGANAVLANGQLSYAGGKAPAELVYNTLSTPKGRQFHMTMADGSKIWLNAGSSVRFPAVFGSNERKVYITGEVYFEVARNQASPFIVIVNNRAGIEVLGTSFNVNSYENEEQMNTTLVDGSVKISAGATNQANGSTVVLKPGQQARISNSGNAASAGISVINDVDLDKAVAWKNGYFNFGKASLREVMRQLERWYDIEVVYEKDVPNPQFIGKMTRNISLQDLFQILESSEVNFRIEGKKVIVTK</sequence>
<feature type="domain" description="FecR protein" evidence="2">
    <location>
        <begin position="179"/>
        <end position="275"/>
    </location>
</feature>
<feature type="transmembrane region" description="Helical" evidence="1">
    <location>
        <begin position="84"/>
        <end position="102"/>
    </location>
</feature>
<evidence type="ECO:0000259" key="2">
    <source>
        <dbReference type="Pfam" id="PF04773"/>
    </source>
</evidence>
<accession>A0A4Q7N5E5</accession>
<keyword evidence="5" id="KW-1185">Reference proteome</keyword>
<dbReference type="RefSeq" id="WP_130540589.1">
    <property type="nucleotide sequence ID" value="NZ_CP042431.1"/>
</dbReference>
<dbReference type="OrthoDB" id="622631at2"/>
<evidence type="ECO:0000313" key="5">
    <source>
        <dbReference type="Proteomes" id="UP000293874"/>
    </source>
</evidence>
<evidence type="ECO:0000313" key="4">
    <source>
        <dbReference type="EMBL" id="RZS76283.1"/>
    </source>
</evidence>
<proteinExistence type="predicted"/>